<accession>A0ABD4JGW2</accession>
<proteinExistence type="predicted"/>
<dbReference type="AlphaFoldDB" id="A0ABD4JGW2"/>
<dbReference type="EMBL" id="JADBHS010000001">
    <property type="protein sequence ID" value="MBE2985536.1"/>
    <property type="molecule type" value="Genomic_DNA"/>
</dbReference>
<organism evidence="2 3">
    <name type="scientific">Campylobacter californiensis</name>
    <dbReference type="NCBI Taxonomy" id="1032243"/>
    <lineage>
        <taxon>Bacteria</taxon>
        <taxon>Pseudomonadati</taxon>
        <taxon>Campylobacterota</taxon>
        <taxon>Epsilonproteobacteria</taxon>
        <taxon>Campylobacterales</taxon>
        <taxon>Campylobacteraceae</taxon>
        <taxon>Campylobacter</taxon>
    </lineage>
</organism>
<feature type="domain" description="Transcriptional repressor NrdR-like N-terminal" evidence="1">
    <location>
        <begin position="1"/>
        <end position="39"/>
    </location>
</feature>
<dbReference type="Pfam" id="PF22811">
    <property type="entry name" value="Zn_ribbon_NrdR"/>
    <property type="match status" value="1"/>
</dbReference>
<protein>
    <recommendedName>
        <fullName evidence="1">Transcriptional repressor NrdR-like N-terminal domain-containing protein</fullName>
    </recommendedName>
</protein>
<dbReference type="Proteomes" id="UP001318760">
    <property type="component" value="Unassembled WGS sequence"/>
</dbReference>
<sequence length="66" mass="7891">MFCPYCGYEKTKVVGTVKGLETIRFRKCPECENTWTTAEAVRPNDEYLENFIKIRDEYKNRRFSTN</sequence>
<evidence type="ECO:0000313" key="3">
    <source>
        <dbReference type="Proteomes" id="UP001318760"/>
    </source>
</evidence>
<evidence type="ECO:0000313" key="2">
    <source>
        <dbReference type="EMBL" id="MBE2985536.1"/>
    </source>
</evidence>
<dbReference type="InterPro" id="IPR055173">
    <property type="entry name" value="NrdR-like_N"/>
</dbReference>
<gene>
    <name evidence="2" type="ORF">CCAL12919_00105</name>
</gene>
<dbReference type="RefSeq" id="WP_336613082.1">
    <property type="nucleotide sequence ID" value="NZ_JADBHS010000001.1"/>
</dbReference>
<name>A0ABD4JGW2_9BACT</name>
<evidence type="ECO:0000259" key="1">
    <source>
        <dbReference type="Pfam" id="PF22811"/>
    </source>
</evidence>
<comment type="caution">
    <text evidence="2">The sequence shown here is derived from an EMBL/GenBank/DDBJ whole genome shotgun (WGS) entry which is preliminary data.</text>
</comment>
<reference evidence="2 3" key="1">
    <citation type="submission" date="2020-10" db="EMBL/GenBank/DDBJ databases">
        <title>Campylobacter californiensis sp. nov. isolated from cattle and feral swine in California.</title>
        <authorList>
            <person name="Miller W.G."/>
        </authorList>
    </citation>
    <scope>NUCLEOTIDE SEQUENCE [LARGE SCALE GENOMIC DNA]</scope>
    <source>
        <strain evidence="2 3">RM12919</strain>
    </source>
</reference>